<evidence type="ECO:0000313" key="2">
    <source>
        <dbReference type="EMBL" id="CAD5226603.1"/>
    </source>
</evidence>
<reference evidence="2" key="2">
    <citation type="submission" date="2020-09" db="EMBL/GenBank/DDBJ databases">
        <authorList>
            <person name="Kikuchi T."/>
        </authorList>
    </citation>
    <scope>NUCLEOTIDE SEQUENCE</scope>
    <source>
        <strain evidence="2">Ka4C1</strain>
    </source>
</reference>
<dbReference type="Proteomes" id="UP000659654">
    <property type="component" value="Unassembled WGS sequence"/>
</dbReference>
<feature type="signal peptide" evidence="1">
    <location>
        <begin position="1"/>
        <end position="27"/>
    </location>
</feature>
<dbReference type="WBParaSite" id="BXY_0734100.1">
    <property type="protein sequence ID" value="BXY_0734100.1"/>
    <property type="gene ID" value="BXY_0734100"/>
</dbReference>
<reference evidence="5" key="1">
    <citation type="submission" date="2016-11" db="UniProtKB">
        <authorList>
            <consortium name="WormBaseParasite"/>
        </authorList>
    </citation>
    <scope>IDENTIFICATION</scope>
</reference>
<keyword evidence="4" id="KW-1185">Reference proteome</keyword>
<dbReference type="Proteomes" id="UP000095284">
    <property type="component" value="Unplaced"/>
</dbReference>
<dbReference type="OrthoDB" id="5817658at2759"/>
<feature type="chain" id="PRO_5035359716" evidence="1">
    <location>
        <begin position="28"/>
        <end position="97"/>
    </location>
</feature>
<evidence type="ECO:0000313" key="5">
    <source>
        <dbReference type="WBParaSite" id="BXY_0734100.1"/>
    </source>
</evidence>
<keyword evidence="1" id="KW-0732">Signal</keyword>
<dbReference type="EMBL" id="CAJFCV020000004">
    <property type="protein sequence ID" value="CAG9116004.1"/>
    <property type="molecule type" value="Genomic_DNA"/>
</dbReference>
<protein>
    <submittedName>
        <fullName evidence="2">(pine wood nematode) hypothetical protein</fullName>
    </submittedName>
</protein>
<organism evidence="3 5">
    <name type="scientific">Bursaphelenchus xylophilus</name>
    <name type="common">Pinewood nematode worm</name>
    <name type="synonym">Aphelenchoides xylophilus</name>
    <dbReference type="NCBI Taxonomy" id="6326"/>
    <lineage>
        <taxon>Eukaryota</taxon>
        <taxon>Metazoa</taxon>
        <taxon>Ecdysozoa</taxon>
        <taxon>Nematoda</taxon>
        <taxon>Chromadorea</taxon>
        <taxon>Rhabditida</taxon>
        <taxon>Tylenchina</taxon>
        <taxon>Tylenchomorpha</taxon>
        <taxon>Aphelenchoidea</taxon>
        <taxon>Aphelenchoididae</taxon>
        <taxon>Bursaphelenchus</taxon>
    </lineage>
</organism>
<evidence type="ECO:0000313" key="4">
    <source>
        <dbReference type="Proteomes" id="UP000659654"/>
    </source>
</evidence>
<proteinExistence type="predicted"/>
<name>A0A1I7S2W1_BURXY</name>
<sequence length="97" mass="11325">MKGLDMQIKHVLLFFLITMASVRTVQSASGSIYYYRDPPSAVLNPLSRFFYAEEPRHLSPAKRDKKYDRNCFFSPVQCMLSYNTNNNDALYHPRGRK</sequence>
<evidence type="ECO:0000313" key="3">
    <source>
        <dbReference type="Proteomes" id="UP000095284"/>
    </source>
</evidence>
<evidence type="ECO:0000256" key="1">
    <source>
        <dbReference type="SAM" id="SignalP"/>
    </source>
</evidence>
<accession>A0A1I7S2W1</accession>
<dbReference type="Proteomes" id="UP000582659">
    <property type="component" value="Unassembled WGS sequence"/>
</dbReference>
<dbReference type="AlphaFoldDB" id="A0A1I7S2W1"/>
<dbReference type="EMBL" id="CAJFDI010000004">
    <property type="protein sequence ID" value="CAD5226603.1"/>
    <property type="molecule type" value="Genomic_DNA"/>
</dbReference>
<gene>
    <name evidence="2" type="ORF">BXYJ_LOCUS9148</name>
</gene>